<organism evidence="3 4">
    <name type="scientific">Cuscuta epithymum</name>
    <dbReference type="NCBI Taxonomy" id="186058"/>
    <lineage>
        <taxon>Eukaryota</taxon>
        <taxon>Viridiplantae</taxon>
        <taxon>Streptophyta</taxon>
        <taxon>Embryophyta</taxon>
        <taxon>Tracheophyta</taxon>
        <taxon>Spermatophyta</taxon>
        <taxon>Magnoliopsida</taxon>
        <taxon>eudicotyledons</taxon>
        <taxon>Gunneridae</taxon>
        <taxon>Pentapetalae</taxon>
        <taxon>asterids</taxon>
        <taxon>lamiids</taxon>
        <taxon>Solanales</taxon>
        <taxon>Convolvulaceae</taxon>
        <taxon>Cuscuteae</taxon>
        <taxon>Cuscuta</taxon>
        <taxon>Cuscuta subgen. Cuscuta</taxon>
    </lineage>
</organism>
<dbReference type="InterPro" id="IPR022059">
    <property type="entry name" value="DUF3615"/>
</dbReference>
<name>A0AAV0FDR0_9ASTE</name>
<reference evidence="3" key="1">
    <citation type="submission" date="2022-07" db="EMBL/GenBank/DDBJ databases">
        <authorList>
            <person name="Macas J."/>
            <person name="Novak P."/>
            <person name="Neumann P."/>
        </authorList>
    </citation>
    <scope>NUCLEOTIDE SEQUENCE</scope>
</reference>
<protein>
    <recommendedName>
        <fullName evidence="2">DUF3615 domain-containing protein</fullName>
    </recommendedName>
</protein>
<keyword evidence="4" id="KW-1185">Reference proteome</keyword>
<comment type="caution">
    <text evidence="3">The sequence shown here is derived from an EMBL/GenBank/DDBJ whole genome shotgun (WGS) entry which is preliminary data.</text>
</comment>
<feature type="domain" description="DUF3615" evidence="2">
    <location>
        <begin position="100"/>
        <end position="189"/>
    </location>
</feature>
<accession>A0AAV0FDR0</accession>
<evidence type="ECO:0000313" key="4">
    <source>
        <dbReference type="Proteomes" id="UP001152523"/>
    </source>
</evidence>
<dbReference type="Proteomes" id="UP001152523">
    <property type="component" value="Unassembled WGS sequence"/>
</dbReference>
<dbReference type="AlphaFoldDB" id="A0AAV0FDR0"/>
<proteinExistence type="predicted"/>
<sequence>MVKVGRADGEAANYQSLRRCENRDYEDDTLPRKRRKSAGKEEKEGKTRRKDKGRKSEKAAAKSRSEEEERSRSDEHKMNTRTHSKEYEATRRRFRKLGKYAVKLYNRENGTCFQMVDLLSHSVSIGWYPDFHRHLNITAKLPQWDSPRRFFVEVNDCPKPTHCFMVEVDPENAVGFCLECHRTYKVMHPPSRGYRVGSNFPEGFKGPRVPLTIQAFRRFLRCRPVKPT</sequence>
<evidence type="ECO:0000256" key="1">
    <source>
        <dbReference type="SAM" id="MobiDB-lite"/>
    </source>
</evidence>
<feature type="region of interest" description="Disordered" evidence="1">
    <location>
        <begin position="1"/>
        <end position="89"/>
    </location>
</feature>
<evidence type="ECO:0000313" key="3">
    <source>
        <dbReference type="EMBL" id="CAH9133694.1"/>
    </source>
</evidence>
<dbReference type="Pfam" id="PF12274">
    <property type="entry name" value="DUF3615"/>
    <property type="match status" value="1"/>
</dbReference>
<evidence type="ECO:0000259" key="2">
    <source>
        <dbReference type="Pfam" id="PF12274"/>
    </source>
</evidence>
<dbReference type="EMBL" id="CAMAPF010000977">
    <property type="protein sequence ID" value="CAH9133694.1"/>
    <property type="molecule type" value="Genomic_DNA"/>
</dbReference>
<gene>
    <name evidence="3" type="ORF">CEPIT_LOCUS33143</name>
</gene>
<feature type="compositionally biased region" description="Basic and acidic residues" evidence="1">
    <location>
        <begin position="54"/>
        <end position="89"/>
    </location>
</feature>